<reference evidence="1" key="1">
    <citation type="submission" date="2020-09" db="EMBL/GenBank/DDBJ databases">
        <title>A novel bacterium of genus Hazenella, isolated from South China Sea.</title>
        <authorList>
            <person name="Huang H."/>
            <person name="Mo K."/>
            <person name="Hu Y."/>
        </authorList>
    </citation>
    <scope>NUCLEOTIDE SEQUENCE</scope>
    <source>
        <strain evidence="1">IB182357</strain>
    </source>
</reference>
<keyword evidence="2" id="KW-1185">Reference proteome</keyword>
<gene>
    <name evidence="1" type="ORF">IC620_06630</name>
</gene>
<dbReference type="Proteomes" id="UP000661691">
    <property type="component" value="Unassembled WGS sequence"/>
</dbReference>
<evidence type="ECO:0000313" key="1">
    <source>
        <dbReference type="EMBL" id="MBD1372034.1"/>
    </source>
</evidence>
<accession>A0A926N5S1</accession>
<organism evidence="1 2">
    <name type="scientific">Polycladospora coralii</name>
    <dbReference type="NCBI Taxonomy" id="2771432"/>
    <lineage>
        <taxon>Bacteria</taxon>
        <taxon>Bacillati</taxon>
        <taxon>Bacillota</taxon>
        <taxon>Bacilli</taxon>
        <taxon>Bacillales</taxon>
        <taxon>Thermoactinomycetaceae</taxon>
        <taxon>Polycladospora</taxon>
    </lineage>
</organism>
<sequence>MTDEKIPQWKPWMPRKWKARYVRGEPERFTAQMSVGSSVRNTDMIHYNGALYRIISIQQIINRRSIVEIEGVWQRLSEEEYCIHEYEQRINYSVTGVRS</sequence>
<protein>
    <submittedName>
        <fullName evidence="1">Uncharacterized protein</fullName>
    </submittedName>
</protein>
<comment type="caution">
    <text evidence="1">The sequence shown here is derived from an EMBL/GenBank/DDBJ whole genome shotgun (WGS) entry which is preliminary data.</text>
</comment>
<evidence type="ECO:0000313" key="2">
    <source>
        <dbReference type="Proteomes" id="UP000661691"/>
    </source>
</evidence>
<name>A0A926N5S1_9BACL</name>
<proteinExistence type="predicted"/>
<dbReference type="EMBL" id="JACXAH010000008">
    <property type="protein sequence ID" value="MBD1372034.1"/>
    <property type="molecule type" value="Genomic_DNA"/>
</dbReference>
<dbReference type="RefSeq" id="WP_191141827.1">
    <property type="nucleotide sequence ID" value="NZ_JACXAH010000008.1"/>
</dbReference>
<dbReference type="AlphaFoldDB" id="A0A926N5S1"/>